<dbReference type="EMBL" id="JBJUIK010000004">
    <property type="protein sequence ID" value="KAL3531513.1"/>
    <property type="molecule type" value="Genomic_DNA"/>
</dbReference>
<feature type="compositionally biased region" description="Basic and acidic residues" evidence="1">
    <location>
        <begin position="67"/>
        <end position="76"/>
    </location>
</feature>
<sequence>MTMQSRLATKVNRLFVSGSLNQIIFPYRLSASISGGGRTADPAVHAVDPEEKNDASEAASSTNQSEFKLKINKDEDPYVPPKSPYSSSPKIQSTQQPQEPIKQQKRHSSSTSPCVTEPTKEEVNCAGLDGSPWPEDNQDRRSQRDEQEADDKGYFRHHKASPLSELEMADTRKPITRATDGTAGSYLGDYGSGVILWRPEQLDTAEDSLRRAMQIWKTNAMRGDPDSPHGRILRTLRGEYW</sequence>
<dbReference type="PANTHER" id="PTHR35985:SF1">
    <property type="entry name" value="OS07G0675200 PROTEIN"/>
    <property type="match status" value="1"/>
</dbReference>
<name>A0ABD3AK89_9GENT</name>
<dbReference type="Proteomes" id="UP001630127">
    <property type="component" value="Unassembled WGS sequence"/>
</dbReference>
<dbReference type="PANTHER" id="PTHR35985">
    <property type="entry name" value="OS07G0675200 PROTEIN"/>
    <property type="match status" value="1"/>
</dbReference>
<protein>
    <submittedName>
        <fullName evidence="2">Uncharacterized protein</fullName>
    </submittedName>
</protein>
<evidence type="ECO:0000256" key="1">
    <source>
        <dbReference type="SAM" id="MobiDB-lite"/>
    </source>
</evidence>
<gene>
    <name evidence="2" type="ORF">ACH5RR_010835</name>
</gene>
<evidence type="ECO:0000313" key="3">
    <source>
        <dbReference type="Proteomes" id="UP001630127"/>
    </source>
</evidence>
<feature type="compositionally biased region" description="Basic and acidic residues" evidence="1">
    <location>
        <begin position="137"/>
        <end position="154"/>
    </location>
</feature>
<feature type="region of interest" description="Disordered" evidence="1">
    <location>
        <begin position="32"/>
        <end position="166"/>
    </location>
</feature>
<accession>A0ABD3AK89</accession>
<reference evidence="2 3" key="1">
    <citation type="submission" date="2024-11" db="EMBL/GenBank/DDBJ databases">
        <title>A near-complete genome assembly of Cinchona calisaya.</title>
        <authorList>
            <person name="Lian D.C."/>
            <person name="Zhao X.W."/>
            <person name="Wei L."/>
        </authorList>
    </citation>
    <scope>NUCLEOTIDE SEQUENCE [LARGE SCALE GENOMIC DNA]</scope>
    <source>
        <tissue evidence="2">Nenye</tissue>
    </source>
</reference>
<organism evidence="2 3">
    <name type="scientific">Cinchona calisaya</name>
    <dbReference type="NCBI Taxonomy" id="153742"/>
    <lineage>
        <taxon>Eukaryota</taxon>
        <taxon>Viridiplantae</taxon>
        <taxon>Streptophyta</taxon>
        <taxon>Embryophyta</taxon>
        <taxon>Tracheophyta</taxon>
        <taxon>Spermatophyta</taxon>
        <taxon>Magnoliopsida</taxon>
        <taxon>eudicotyledons</taxon>
        <taxon>Gunneridae</taxon>
        <taxon>Pentapetalae</taxon>
        <taxon>asterids</taxon>
        <taxon>lamiids</taxon>
        <taxon>Gentianales</taxon>
        <taxon>Rubiaceae</taxon>
        <taxon>Cinchonoideae</taxon>
        <taxon>Cinchoneae</taxon>
        <taxon>Cinchona</taxon>
    </lineage>
</organism>
<comment type="caution">
    <text evidence="2">The sequence shown here is derived from an EMBL/GenBank/DDBJ whole genome shotgun (WGS) entry which is preliminary data.</text>
</comment>
<proteinExistence type="predicted"/>
<evidence type="ECO:0000313" key="2">
    <source>
        <dbReference type="EMBL" id="KAL3531513.1"/>
    </source>
</evidence>
<dbReference type="AlphaFoldDB" id="A0ABD3AK89"/>
<keyword evidence="3" id="KW-1185">Reference proteome</keyword>